<dbReference type="HOGENOM" id="CLU_177580_2_2_6"/>
<accession>B3PEK1</accession>
<sequence length="104" mass="11801">MKPWCWHWHQPLAIVGALPACAQVLIREVFMNAQQLIVEANELPVEERARIVDSLLYSLNPPSSAIDQQWLELAHRRLAEIHQAAVEPVAADGVFNKLWSRLGK</sequence>
<name>B3PEK1_CELJU</name>
<dbReference type="AlphaFoldDB" id="B3PEK1"/>
<keyword evidence="2" id="KW-1185">Reference proteome</keyword>
<protein>
    <recommendedName>
        <fullName evidence="3">Addiction module component, TIGR02574 family</fullName>
    </recommendedName>
</protein>
<dbReference type="Proteomes" id="UP000001036">
    <property type="component" value="Chromosome"/>
</dbReference>
<organism evidence="1 2">
    <name type="scientific">Cellvibrio japonicus (strain Ueda107)</name>
    <name type="common">Pseudomonas fluorescens subsp. cellulosa</name>
    <dbReference type="NCBI Taxonomy" id="498211"/>
    <lineage>
        <taxon>Bacteria</taxon>
        <taxon>Pseudomonadati</taxon>
        <taxon>Pseudomonadota</taxon>
        <taxon>Gammaproteobacteria</taxon>
        <taxon>Cellvibrionales</taxon>
        <taxon>Cellvibrionaceae</taxon>
        <taxon>Cellvibrio</taxon>
    </lineage>
</organism>
<dbReference type="KEGG" id="cja:CJA_3303"/>
<proteinExistence type="predicted"/>
<dbReference type="InterPro" id="IPR013406">
    <property type="entry name" value="CHP02574_addiction_mod"/>
</dbReference>
<evidence type="ECO:0000313" key="2">
    <source>
        <dbReference type="Proteomes" id="UP000001036"/>
    </source>
</evidence>
<dbReference type="EMBL" id="CP000934">
    <property type="protein sequence ID" value="ACE83756.1"/>
    <property type="molecule type" value="Genomic_DNA"/>
</dbReference>
<gene>
    <name evidence="1" type="ordered locus">CJA_3303</name>
</gene>
<evidence type="ECO:0008006" key="3">
    <source>
        <dbReference type="Google" id="ProtNLM"/>
    </source>
</evidence>
<evidence type="ECO:0000313" key="1">
    <source>
        <dbReference type="EMBL" id="ACE83756.1"/>
    </source>
</evidence>
<dbReference type="eggNOG" id="ENOG5033HAX">
    <property type="taxonomic scope" value="Bacteria"/>
</dbReference>
<dbReference type="Pfam" id="PF09720">
    <property type="entry name" value="Unstab_antitox"/>
    <property type="match status" value="1"/>
</dbReference>
<dbReference type="STRING" id="498211.CJA_3303"/>
<reference evidence="1 2" key="1">
    <citation type="journal article" date="2008" name="J. Bacteriol.">
        <title>Insights into plant cell wall degradation from the genome sequence of the soil bacterium Cellvibrio japonicus.</title>
        <authorList>
            <person name="Deboy R.T."/>
            <person name="Mongodin E.F."/>
            <person name="Fouts D.E."/>
            <person name="Tailford L.E."/>
            <person name="Khouri H."/>
            <person name="Emerson J.B."/>
            <person name="Mohamoud Y."/>
            <person name="Watkins K."/>
            <person name="Henrissat B."/>
            <person name="Gilbert H.J."/>
            <person name="Nelson K.E."/>
        </authorList>
    </citation>
    <scope>NUCLEOTIDE SEQUENCE [LARGE SCALE GENOMIC DNA]</scope>
    <source>
        <strain evidence="1 2">Ueda107</strain>
    </source>
</reference>